<dbReference type="AlphaFoldDB" id="A0AAE8N5I7"/>
<name>A0AAE8N5I7_9PEZI</name>
<accession>A0AAE8N5I7</accession>
<organism evidence="2 3">
    <name type="scientific">Cephalotrichum gorgonifer</name>
    <dbReference type="NCBI Taxonomy" id="2041049"/>
    <lineage>
        <taxon>Eukaryota</taxon>
        <taxon>Fungi</taxon>
        <taxon>Dikarya</taxon>
        <taxon>Ascomycota</taxon>
        <taxon>Pezizomycotina</taxon>
        <taxon>Sordariomycetes</taxon>
        <taxon>Hypocreomycetidae</taxon>
        <taxon>Microascales</taxon>
        <taxon>Microascaceae</taxon>
        <taxon>Cephalotrichum</taxon>
    </lineage>
</organism>
<reference evidence="2" key="1">
    <citation type="submission" date="2018-03" db="EMBL/GenBank/DDBJ databases">
        <authorList>
            <person name="Guldener U."/>
        </authorList>
    </citation>
    <scope>NUCLEOTIDE SEQUENCE</scope>
</reference>
<keyword evidence="3" id="KW-1185">Reference proteome</keyword>
<dbReference type="EMBL" id="ONZQ02000014">
    <property type="protein sequence ID" value="SPO05884.1"/>
    <property type="molecule type" value="Genomic_DNA"/>
</dbReference>
<comment type="caution">
    <text evidence="2">The sequence shown here is derived from an EMBL/GenBank/DDBJ whole genome shotgun (WGS) entry which is preliminary data.</text>
</comment>
<proteinExistence type="predicted"/>
<dbReference type="Proteomes" id="UP001187682">
    <property type="component" value="Unassembled WGS sequence"/>
</dbReference>
<feature type="compositionally biased region" description="Acidic residues" evidence="1">
    <location>
        <begin position="77"/>
        <end position="89"/>
    </location>
</feature>
<evidence type="ECO:0000313" key="2">
    <source>
        <dbReference type="EMBL" id="SPO05884.1"/>
    </source>
</evidence>
<feature type="region of interest" description="Disordered" evidence="1">
    <location>
        <begin position="77"/>
        <end position="123"/>
    </location>
</feature>
<feature type="compositionally biased region" description="Gly residues" evidence="1">
    <location>
        <begin position="90"/>
        <end position="108"/>
    </location>
</feature>
<evidence type="ECO:0000256" key="1">
    <source>
        <dbReference type="SAM" id="MobiDB-lite"/>
    </source>
</evidence>
<protein>
    <submittedName>
        <fullName evidence="2">Uncharacterized protein</fullName>
    </submittedName>
</protein>
<evidence type="ECO:0000313" key="3">
    <source>
        <dbReference type="Proteomes" id="UP001187682"/>
    </source>
</evidence>
<gene>
    <name evidence="2" type="ORF">DNG_08573</name>
</gene>
<feature type="compositionally biased region" description="Basic and acidic residues" evidence="1">
    <location>
        <begin position="112"/>
        <end position="123"/>
    </location>
</feature>
<sequence length="123" mass="13543">MGAIDWIVSRYPSSEGPINDLIELWTTQRTSLLLGAFFLLLLVRLYLHSDGGHEGLVAIPKIYEGEKRGRAVVVEVETETEEVEDEGESEGGGSGSEWGGWWGEGTQGMRGRWCEAKGKRFAG</sequence>